<dbReference type="InterPro" id="IPR010308">
    <property type="entry name" value="TRP_C"/>
</dbReference>
<comment type="caution">
    <text evidence="4">The sequence shown here is derived from an EMBL/GenBank/DDBJ whole genome shotgun (WGS) entry which is preliminary data.</text>
</comment>
<feature type="transmembrane region" description="Helical" evidence="2">
    <location>
        <begin position="163"/>
        <end position="192"/>
    </location>
</feature>
<dbReference type="EMBL" id="NCSJ02000414">
    <property type="protein sequence ID" value="RFU24685.1"/>
    <property type="molecule type" value="Genomic_DNA"/>
</dbReference>
<dbReference type="GO" id="GO:0055085">
    <property type="term" value="P:transmembrane transport"/>
    <property type="evidence" value="ECO:0007669"/>
    <property type="project" value="TreeGrafter"/>
</dbReference>
<dbReference type="InterPro" id="IPR040241">
    <property type="entry name" value="TRP_Flc/Pkd2-like"/>
</dbReference>
<evidence type="ECO:0000256" key="1">
    <source>
        <dbReference type="SAM" id="MobiDB-lite"/>
    </source>
</evidence>
<feature type="transmembrane region" description="Helical" evidence="2">
    <location>
        <begin position="135"/>
        <end position="157"/>
    </location>
</feature>
<evidence type="ECO:0000313" key="5">
    <source>
        <dbReference type="Proteomes" id="UP000258309"/>
    </source>
</evidence>
<dbReference type="PANTHER" id="PTHR31145:SF2">
    <property type="entry name" value="FLAVIN CARRIER PROTEIN 2"/>
    <property type="match status" value="1"/>
</dbReference>
<reference evidence="4 5" key="1">
    <citation type="submission" date="2018-05" db="EMBL/GenBank/DDBJ databases">
        <title>Draft genome sequence of Scytalidium lignicola DSM 105466, a ubiquitous saprotrophic fungus.</title>
        <authorList>
            <person name="Buettner E."/>
            <person name="Gebauer A.M."/>
            <person name="Hofrichter M."/>
            <person name="Liers C."/>
            <person name="Kellner H."/>
        </authorList>
    </citation>
    <scope>NUCLEOTIDE SEQUENCE [LARGE SCALE GENOMIC DNA]</scope>
    <source>
        <strain evidence="4 5">DSM 105466</strain>
    </source>
</reference>
<evidence type="ECO:0000259" key="3">
    <source>
        <dbReference type="Pfam" id="PF06011"/>
    </source>
</evidence>
<dbReference type="PANTHER" id="PTHR31145">
    <property type="entry name" value="INTEGRAL MEMBRANE PROTEIN (AFU_ORTHOLOGUE AFUA_7G01610)"/>
    <property type="match status" value="1"/>
</dbReference>
<dbReference type="GO" id="GO:0009272">
    <property type="term" value="P:fungal-type cell wall biogenesis"/>
    <property type="evidence" value="ECO:0007669"/>
    <property type="project" value="TreeGrafter"/>
</dbReference>
<keyword evidence="2" id="KW-0472">Membrane</keyword>
<sequence length="349" mass="38118">MAILCLWEFTQHDSAAEVVLAVIIFFGMTAALVLAAFKVVQIARRSEQQHKTPAYMLYADATTLNKWGFLYVQYRASAYYYIIPTLLHILIKAMFVALGQGSGTTQAIALVLIEAAALIAASVMRPWMDKPANVINISICAVNFVNAILLMIFTGIFDGPGLLIGACGVIFFILNAIFALVLLIVVLIASAFPFMQKNPDTRYQPIADNRASFIKSQTALTTELDMLGYSARGEMKGGYKDLGLDDDNDNYLHPSDKSIPPHDVSPPRGSFQELPRSPISPSRPFIPGGSDSESFHSSHGGLPHPRAPSPYSESVSVSGYTVHGSERGPTEYRAQNDNSPWQRGAGYEH</sequence>
<keyword evidence="2" id="KW-0812">Transmembrane</keyword>
<dbReference type="Proteomes" id="UP000258309">
    <property type="component" value="Unassembled WGS sequence"/>
</dbReference>
<feature type="transmembrane region" description="Helical" evidence="2">
    <location>
        <begin position="78"/>
        <end position="98"/>
    </location>
</feature>
<feature type="transmembrane region" description="Helical" evidence="2">
    <location>
        <begin position="104"/>
        <end position="123"/>
    </location>
</feature>
<gene>
    <name evidence="4" type="ORF">B7463_g11658</name>
</gene>
<dbReference type="Pfam" id="PF06011">
    <property type="entry name" value="TRP"/>
    <property type="match status" value="1"/>
</dbReference>
<proteinExistence type="predicted"/>
<name>A0A3E2GU32_SCYLI</name>
<organism evidence="4 5">
    <name type="scientific">Scytalidium lignicola</name>
    <name type="common">Hyphomycete</name>
    <dbReference type="NCBI Taxonomy" id="5539"/>
    <lineage>
        <taxon>Eukaryota</taxon>
        <taxon>Fungi</taxon>
        <taxon>Dikarya</taxon>
        <taxon>Ascomycota</taxon>
        <taxon>Pezizomycotina</taxon>
        <taxon>Leotiomycetes</taxon>
        <taxon>Leotiomycetes incertae sedis</taxon>
        <taxon>Scytalidium</taxon>
    </lineage>
</organism>
<feature type="compositionally biased region" description="Low complexity" evidence="1">
    <location>
        <begin position="275"/>
        <end position="290"/>
    </location>
</feature>
<dbReference type="AlphaFoldDB" id="A0A3E2GU32"/>
<keyword evidence="5" id="KW-1185">Reference proteome</keyword>
<keyword evidence="2" id="KW-1133">Transmembrane helix</keyword>
<dbReference type="GO" id="GO:0016020">
    <property type="term" value="C:membrane"/>
    <property type="evidence" value="ECO:0007669"/>
    <property type="project" value="TreeGrafter"/>
</dbReference>
<feature type="transmembrane region" description="Helical" evidence="2">
    <location>
        <begin position="18"/>
        <end position="40"/>
    </location>
</feature>
<protein>
    <recommendedName>
        <fullName evidence="3">TRP C-terminal domain-containing protein</fullName>
    </recommendedName>
</protein>
<evidence type="ECO:0000313" key="4">
    <source>
        <dbReference type="EMBL" id="RFU24685.1"/>
    </source>
</evidence>
<feature type="non-terminal residue" evidence="4">
    <location>
        <position position="349"/>
    </location>
</feature>
<feature type="region of interest" description="Disordered" evidence="1">
    <location>
        <begin position="246"/>
        <end position="349"/>
    </location>
</feature>
<feature type="domain" description="TRP C-terminal" evidence="3">
    <location>
        <begin position="1"/>
        <end position="214"/>
    </location>
</feature>
<dbReference type="STRING" id="5539.A0A3E2GU32"/>
<accession>A0A3E2GU32</accession>
<feature type="non-terminal residue" evidence="4">
    <location>
        <position position="1"/>
    </location>
</feature>
<evidence type="ECO:0000256" key="2">
    <source>
        <dbReference type="SAM" id="Phobius"/>
    </source>
</evidence>
<dbReference type="OrthoDB" id="5341320at2759"/>